<dbReference type="PROSITE" id="PS51978">
    <property type="entry name" value="PBC"/>
    <property type="match status" value="1"/>
</dbReference>
<dbReference type="InterPro" id="IPR045885">
    <property type="entry name" value="GalNAc-T"/>
</dbReference>
<evidence type="ECO:0000256" key="2">
    <source>
        <dbReference type="ARBA" id="ARBA00004123"/>
    </source>
</evidence>
<keyword evidence="19" id="KW-0808">Transferase</keyword>
<dbReference type="GO" id="GO:0003677">
    <property type="term" value="F:DNA binding"/>
    <property type="evidence" value="ECO:0007669"/>
    <property type="project" value="UniProtKB-KW"/>
</dbReference>
<evidence type="ECO:0000256" key="9">
    <source>
        <dbReference type="ARBA" id="ARBA00022968"/>
    </source>
</evidence>
<reference evidence="22 23" key="1">
    <citation type="submission" date="2024-07" db="EMBL/GenBank/DDBJ databases">
        <title>Enhanced genomic and transcriptomic resources for Trichinella pseudospiralis and T. spiralis underpin the discovery of pronounced molecular differences between stages and species.</title>
        <authorList>
            <person name="Pasi K.K."/>
            <person name="La Rosa G."/>
            <person name="Gomez-Morales M.A."/>
            <person name="Tosini F."/>
            <person name="Sumanam S."/>
            <person name="Young N.D."/>
            <person name="Chang B.C."/>
            <person name="Robin G.B."/>
        </authorList>
    </citation>
    <scope>NUCLEOTIDE SEQUENCE [LARGE SCALE GENOMIC DNA]</scope>
    <source>
        <strain evidence="22">ISS534</strain>
    </source>
</reference>
<evidence type="ECO:0000256" key="18">
    <source>
        <dbReference type="PROSITE-ProRule" id="PRU00108"/>
    </source>
</evidence>
<gene>
    <name evidence="22" type="ORF">TSPI_01897</name>
</gene>
<comment type="similarity">
    <text evidence="6">Belongs to the TALE/PBX homeobox family.</text>
</comment>
<keyword evidence="7 19" id="KW-0812">Transmembrane</keyword>
<dbReference type="InterPro" id="IPR005542">
    <property type="entry name" value="PBX_PBC_dom"/>
</dbReference>
<dbReference type="EC" id="2.4.1.-" evidence="19"/>
<dbReference type="SMART" id="SM00389">
    <property type="entry name" value="HOX"/>
    <property type="match status" value="1"/>
</dbReference>
<comment type="pathway">
    <text evidence="4 19">Protein modification; protein glycosylation.</text>
</comment>
<name>A0ABR3K8J4_TRISP</name>
<keyword evidence="11 19" id="KW-0333">Golgi apparatus</keyword>
<dbReference type="InterPro" id="IPR001173">
    <property type="entry name" value="Glyco_trans_2-like"/>
</dbReference>
<comment type="similarity">
    <text evidence="5 19">Belongs to the glycosyltransferase 2 family. GalNAc-T subfamily.</text>
</comment>
<dbReference type="InterPro" id="IPR029044">
    <property type="entry name" value="Nucleotide-diphossugar_trans"/>
</dbReference>
<evidence type="ECO:0000259" key="20">
    <source>
        <dbReference type="PROSITE" id="PS50071"/>
    </source>
</evidence>
<evidence type="ECO:0000256" key="8">
    <source>
        <dbReference type="ARBA" id="ARBA00022734"/>
    </source>
</evidence>
<dbReference type="InterPro" id="IPR000772">
    <property type="entry name" value="Ricin_B_lectin"/>
</dbReference>
<evidence type="ECO:0000256" key="7">
    <source>
        <dbReference type="ARBA" id="ARBA00022692"/>
    </source>
</evidence>
<dbReference type="Gene3D" id="1.10.10.60">
    <property type="entry name" value="Homeodomain-like"/>
    <property type="match status" value="1"/>
</dbReference>
<dbReference type="PROSITE" id="PS50071">
    <property type="entry name" value="HOMEOBOX_2"/>
    <property type="match status" value="1"/>
</dbReference>
<evidence type="ECO:0000256" key="11">
    <source>
        <dbReference type="ARBA" id="ARBA00023034"/>
    </source>
</evidence>
<evidence type="ECO:0000256" key="17">
    <source>
        <dbReference type="ARBA" id="ARBA00023242"/>
    </source>
</evidence>
<dbReference type="Pfam" id="PF05920">
    <property type="entry name" value="Homeobox_KN"/>
    <property type="match status" value="1"/>
</dbReference>
<dbReference type="Pfam" id="PF00535">
    <property type="entry name" value="Glycos_transf_2"/>
    <property type="match status" value="1"/>
</dbReference>
<keyword evidence="9" id="KW-0735">Signal-anchor</keyword>
<evidence type="ECO:0000259" key="21">
    <source>
        <dbReference type="PROSITE" id="PS51978"/>
    </source>
</evidence>
<evidence type="ECO:0000256" key="6">
    <source>
        <dbReference type="ARBA" id="ARBA00007601"/>
    </source>
</evidence>
<dbReference type="PANTHER" id="PTHR11675">
    <property type="entry name" value="N-ACETYLGALACTOSAMINYLTRANSFERASE"/>
    <property type="match status" value="1"/>
</dbReference>
<dbReference type="InterPro" id="IPR017970">
    <property type="entry name" value="Homeobox_CS"/>
</dbReference>
<evidence type="ECO:0000256" key="10">
    <source>
        <dbReference type="ARBA" id="ARBA00022989"/>
    </source>
</evidence>
<dbReference type="Pfam" id="PF00652">
    <property type="entry name" value="Ricin_B_lectin"/>
    <property type="match status" value="1"/>
</dbReference>
<dbReference type="SUPFAM" id="SSF50370">
    <property type="entry name" value="Ricin B-like lectins"/>
    <property type="match status" value="1"/>
</dbReference>
<dbReference type="PROSITE" id="PS50231">
    <property type="entry name" value="RICIN_B_LECTIN"/>
    <property type="match status" value="1"/>
</dbReference>
<keyword evidence="15 19" id="KW-1015">Disulfide bond</keyword>
<dbReference type="CDD" id="cd02510">
    <property type="entry name" value="pp-GalNAc-T"/>
    <property type="match status" value="1"/>
</dbReference>
<protein>
    <recommendedName>
        <fullName evidence="19">Polypeptide N-acetylgalactosaminyltransferase</fullName>
        <ecNumber evidence="19">2.4.1.-</ecNumber>
    </recommendedName>
    <alternativeName>
        <fullName evidence="19">Protein-UDP acetylgalactosaminyltransferase</fullName>
    </alternativeName>
</protein>
<keyword evidence="19" id="KW-0328">Glycosyltransferase</keyword>
<keyword evidence="16 19" id="KW-0464">Manganese</keyword>
<feature type="domain" description="Homeobox" evidence="20">
    <location>
        <begin position="834"/>
        <end position="897"/>
    </location>
</feature>
<evidence type="ECO:0000313" key="22">
    <source>
        <dbReference type="EMBL" id="KAL1232489.1"/>
    </source>
</evidence>
<dbReference type="PROSITE" id="PS00027">
    <property type="entry name" value="HOMEOBOX_1"/>
    <property type="match status" value="1"/>
</dbReference>
<dbReference type="InterPro" id="IPR009057">
    <property type="entry name" value="Homeodomain-like_sf"/>
</dbReference>
<evidence type="ECO:0000256" key="15">
    <source>
        <dbReference type="ARBA" id="ARBA00023157"/>
    </source>
</evidence>
<dbReference type="CDD" id="cd00086">
    <property type="entry name" value="homeodomain"/>
    <property type="match status" value="1"/>
</dbReference>
<keyword evidence="23" id="KW-1185">Reference proteome</keyword>
<proteinExistence type="inferred from homology"/>
<dbReference type="Gene3D" id="2.80.10.50">
    <property type="match status" value="1"/>
</dbReference>
<feature type="transmembrane region" description="Helical" evidence="19">
    <location>
        <begin position="21"/>
        <end position="37"/>
    </location>
</feature>
<evidence type="ECO:0000256" key="1">
    <source>
        <dbReference type="ARBA" id="ARBA00001936"/>
    </source>
</evidence>
<accession>A0ABR3K8J4</accession>
<dbReference type="InterPro" id="IPR001356">
    <property type="entry name" value="HD"/>
</dbReference>
<evidence type="ECO:0000256" key="13">
    <source>
        <dbReference type="ARBA" id="ARBA00023136"/>
    </source>
</evidence>
<evidence type="ECO:0000256" key="4">
    <source>
        <dbReference type="ARBA" id="ARBA00004922"/>
    </source>
</evidence>
<dbReference type="Pfam" id="PF03792">
    <property type="entry name" value="PBC"/>
    <property type="match status" value="1"/>
</dbReference>
<sequence length="1000" mass="114383">MKIGETGYHISAFSYARRRRSLLLIIFCLLLLWLFIIRHHKFLTWMDTLSKSEKMDENEKLKFVSSPQVGETYFQLRDSFRNSDESREIDYSLIGKIDSLDDKNLRDFGYSRYSFNVLVSDRLGYHRTLPDTRHQLCHSQTFPSDLPKASIIICFYNEANSVLIRLVNSILSRTPLNLLHEILLVDDFSDLGDGMVKLEEYKFRHWPQMVKVLRTSKREGLIRARIFASLRSSGKALVFLDSHCEVNEQWLEPLLTRLHHNSTIVACPVIDIIDADTFKYVESPLCTGGLDWRLLFKWDYPKWSYFKFPENYIKPLKSPTMAGGLFAIMKDYFHHLGDYDAGMEIWGGENIEISFRIWMCGGSLEIVPCSRVGHVFRKRRPYGSPYHYDTSVKNLVRTAVVWLDEYFDKFMENSEYQEFRNSYGNVSERIELRKRLGCKPFRWYMENIYPQLIDKTHPIEESPFFSTVSHYKVKYLKIKHVESALCLGFEKLMKSIQPSLRLLPCSNNNDETLWQYTSFGQLKLGKLLCLDAYKTLRLKKCDDESAAQQWQLKDNKLYNVAKGMCLSTLDMSSQVLFLNICTDESVLKFSGERKISLLAFHSGFDFHPITDDRFVVVYLLFSSDGHRVLILMDHLVLNNAMLCQGSMADQPQQIAAADINDLLQQIMNITDQSLDEAQSRKHQLNCHRMKAALFSVLCDIKEKTVLSIRNSSEEEPTDPQLMRLDNMLIAEGVAGPDKGTPVASDGGSDQSDYRAKLAQIRSVYHAELEKYEQACNEFTTHVMNLLREQSRTRPITPKEIERMVQIIHKKFSAIQMQLKQSTCEAVMILRSRFLDARRKRRNFSKQATEVLNEYFYSHLSNPYPSEEAKEELARKCGITVSQVSNWFGNKRIRYKKNIAKAQEEANMYAAKKAAQGMNAAAQYGMIASPGVAGSMVSPSADIYSMSASLTSAQSQGLHHLGASAQANAFSDLAAAYNPNIMVSASGGAVFGGGTECASPE</sequence>
<keyword evidence="13 19" id="KW-0472">Membrane</keyword>
<organism evidence="22 23">
    <name type="scientific">Trichinella spiralis</name>
    <name type="common">Trichina worm</name>
    <dbReference type="NCBI Taxonomy" id="6334"/>
    <lineage>
        <taxon>Eukaryota</taxon>
        <taxon>Metazoa</taxon>
        <taxon>Ecdysozoa</taxon>
        <taxon>Nematoda</taxon>
        <taxon>Enoplea</taxon>
        <taxon>Dorylaimia</taxon>
        <taxon>Trichinellida</taxon>
        <taxon>Trichinellidae</taxon>
        <taxon>Trichinella</taxon>
    </lineage>
</organism>
<keyword evidence="14 18" id="KW-0371">Homeobox</keyword>
<comment type="subcellular location">
    <subcellularLocation>
        <location evidence="3 19">Golgi apparatus membrane</location>
        <topology evidence="3 19">Single-pass type II membrane protein</topology>
    </subcellularLocation>
    <subcellularLocation>
        <location evidence="2 18">Nucleus</location>
    </subcellularLocation>
</comment>
<evidence type="ECO:0000256" key="5">
    <source>
        <dbReference type="ARBA" id="ARBA00005680"/>
    </source>
</evidence>
<dbReference type="CDD" id="cd23440">
    <property type="entry name" value="beta-trefoil_Ricin_GALNT11"/>
    <property type="match status" value="1"/>
</dbReference>
<dbReference type="SUPFAM" id="SSF46689">
    <property type="entry name" value="Homeodomain-like"/>
    <property type="match status" value="1"/>
</dbReference>
<dbReference type="SMART" id="SM00458">
    <property type="entry name" value="RICIN"/>
    <property type="match status" value="1"/>
</dbReference>
<feature type="DNA-binding region" description="Homeobox" evidence="18">
    <location>
        <begin position="836"/>
        <end position="898"/>
    </location>
</feature>
<dbReference type="SUPFAM" id="SSF53448">
    <property type="entry name" value="Nucleotide-diphospho-sugar transferases"/>
    <property type="match status" value="1"/>
</dbReference>
<keyword evidence="17 18" id="KW-0539">Nucleus</keyword>
<evidence type="ECO:0000256" key="3">
    <source>
        <dbReference type="ARBA" id="ARBA00004323"/>
    </source>
</evidence>
<dbReference type="EMBL" id="JBEUSY010000451">
    <property type="protein sequence ID" value="KAL1232489.1"/>
    <property type="molecule type" value="Genomic_DNA"/>
</dbReference>
<comment type="caution">
    <text evidence="22">The sequence shown here is derived from an EMBL/GenBank/DDBJ whole genome shotgun (WGS) entry which is preliminary data.</text>
</comment>
<keyword evidence="12 18" id="KW-0238">DNA-binding</keyword>
<evidence type="ECO:0000313" key="23">
    <source>
        <dbReference type="Proteomes" id="UP001558632"/>
    </source>
</evidence>
<comment type="cofactor">
    <cofactor evidence="1 19">
        <name>Mn(2+)</name>
        <dbReference type="ChEBI" id="CHEBI:29035"/>
    </cofactor>
</comment>
<dbReference type="Proteomes" id="UP001558632">
    <property type="component" value="Unassembled WGS sequence"/>
</dbReference>
<dbReference type="InterPro" id="IPR035992">
    <property type="entry name" value="Ricin_B-like_lectins"/>
</dbReference>
<evidence type="ECO:0000256" key="14">
    <source>
        <dbReference type="ARBA" id="ARBA00023155"/>
    </source>
</evidence>
<evidence type="ECO:0000256" key="19">
    <source>
        <dbReference type="RuleBase" id="RU361242"/>
    </source>
</evidence>
<dbReference type="PANTHER" id="PTHR11675:SF63">
    <property type="entry name" value="POLYPEPTIDE N-ACETYLGALACTOSAMINYLTRANSFERASE"/>
    <property type="match status" value="1"/>
</dbReference>
<feature type="domain" description="PBC" evidence="21">
    <location>
        <begin position="654"/>
        <end position="835"/>
    </location>
</feature>
<dbReference type="Gene3D" id="3.90.550.10">
    <property type="entry name" value="Spore Coat Polysaccharide Biosynthesis Protein SpsA, Chain A"/>
    <property type="match status" value="1"/>
</dbReference>
<evidence type="ECO:0000256" key="16">
    <source>
        <dbReference type="ARBA" id="ARBA00023211"/>
    </source>
</evidence>
<keyword evidence="10 19" id="KW-1133">Transmembrane helix</keyword>
<keyword evidence="8 19" id="KW-0430">Lectin</keyword>
<evidence type="ECO:0000256" key="12">
    <source>
        <dbReference type="ARBA" id="ARBA00023125"/>
    </source>
</evidence>
<dbReference type="InterPro" id="IPR008422">
    <property type="entry name" value="KN_HD"/>
</dbReference>